<comment type="cofactor">
    <cofactor evidence="1 4">
        <name>pyridoxal 5'-phosphate</name>
        <dbReference type="ChEBI" id="CHEBI:597326"/>
    </cofactor>
</comment>
<dbReference type="NCBIfam" id="TIGR00492">
    <property type="entry name" value="alr"/>
    <property type="match status" value="1"/>
</dbReference>
<evidence type="ECO:0000256" key="3">
    <source>
        <dbReference type="ARBA" id="ARBA00023235"/>
    </source>
</evidence>
<comment type="caution">
    <text evidence="6">The sequence shown here is derived from an EMBL/GenBank/DDBJ whole genome shotgun (WGS) entry which is preliminary data.</text>
</comment>
<feature type="binding site" evidence="4">
    <location>
        <position position="317"/>
    </location>
    <ligand>
        <name>substrate</name>
    </ligand>
</feature>
<feature type="binding site" evidence="4">
    <location>
        <position position="141"/>
    </location>
    <ligand>
        <name>substrate</name>
    </ligand>
</feature>
<evidence type="ECO:0000259" key="5">
    <source>
        <dbReference type="SMART" id="SM01005"/>
    </source>
</evidence>
<dbReference type="InterPro" id="IPR000821">
    <property type="entry name" value="Ala_racemase"/>
</dbReference>
<feature type="domain" description="Alanine racemase C-terminal" evidence="5">
    <location>
        <begin position="249"/>
        <end position="374"/>
    </location>
</feature>
<comment type="pathway">
    <text evidence="4">Amino-acid biosynthesis; D-alanine biosynthesis; D-alanine from L-alanine: step 1/1.</text>
</comment>
<dbReference type="Pfam" id="PF01168">
    <property type="entry name" value="Ala_racemase_N"/>
    <property type="match status" value="1"/>
</dbReference>
<dbReference type="EC" id="5.1.1.1" evidence="4"/>
<dbReference type="Gene3D" id="2.40.37.10">
    <property type="entry name" value="Lyase, Ornithine Decarboxylase, Chain A, domain 1"/>
    <property type="match status" value="1"/>
</dbReference>
<sequence length="375" mass="40935">MISAQLRDANLVVNLAALRHNLKTQIAKLPAGSRILPVVKANAYGNGLVPVVNSLKNEPEVAGFCVALLDEGLRLRDEGISQMILVLGITPVQYALVAAREGVSLTVGSLAWLQEYLQIARVAKVTTPLRVHLGLDTGMGRIGFTDEEELAQAVDLLAKDPHFVFEGIFTHFSTADSADTAYFEKQYANWQRLTSVVKHLPPFVHVANSATALWHKGEVVGNTVRMGISLYGLNPSGRDLTPTWDLEPVMSLTAKLTFVKRLKKGSSVSYGATYTAQADEWVGTVPVGYADGYARGLTGYYVLVDGQKCPILGRICMDQFMIRLPKQMPVGTEVVLMGKSGEAEITATDLADQLNTINYEVLTGMSERLHREYVN</sequence>
<comment type="function">
    <text evidence="4">Catalyzes the interconversion of L-alanine and D-alanine. May also act on other amino acids.</text>
</comment>
<dbReference type="PRINTS" id="PR00992">
    <property type="entry name" value="ALARACEMASE"/>
</dbReference>
<comment type="similarity">
    <text evidence="4">Belongs to the alanine racemase family.</text>
</comment>
<dbReference type="SUPFAM" id="SSF51419">
    <property type="entry name" value="PLP-binding barrel"/>
    <property type="match status" value="1"/>
</dbReference>
<dbReference type="PANTHER" id="PTHR30511:SF0">
    <property type="entry name" value="ALANINE RACEMASE, CATABOLIC-RELATED"/>
    <property type="match status" value="1"/>
</dbReference>
<evidence type="ECO:0000256" key="4">
    <source>
        <dbReference type="HAMAP-Rule" id="MF_01201"/>
    </source>
</evidence>
<feature type="active site" description="Proton acceptor; specific for D-alanine" evidence="4">
    <location>
        <position position="40"/>
    </location>
</feature>
<feature type="modified residue" description="N6-(pyridoxal phosphate)lysine" evidence="4">
    <location>
        <position position="40"/>
    </location>
</feature>
<dbReference type="GO" id="GO:0008784">
    <property type="term" value="F:alanine racemase activity"/>
    <property type="evidence" value="ECO:0007669"/>
    <property type="project" value="UniProtKB-EC"/>
</dbReference>
<dbReference type="Proteomes" id="UP000776629">
    <property type="component" value="Unassembled WGS sequence"/>
</dbReference>
<dbReference type="PANTHER" id="PTHR30511">
    <property type="entry name" value="ALANINE RACEMASE"/>
    <property type="match status" value="1"/>
</dbReference>
<reference evidence="6 7" key="1">
    <citation type="journal article" date="2021" name="Sci. Rep.">
        <title>The distribution of antibiotic resistance genes in chicken gut microbiota commensals.</title>
        <authorList>
            <person name="Juricova H."/>
            <person name="Matiasovicova J."/>
            <person name="Kubasova T."/>
            <person name="Cejkova D."/>
            <person name="Rychlik I."/>
        </authorList>
    </citation>
    <scope>NUCLEOTIDE SEQUENCE [LARGE SCALE GENOMIC DNA]</scope>
    <source>
        <strain evidence="6 7">An810</strain>
    </source>
</reference>
<dbReference type="InterPro" id="IPR020622">
    <property type="entry name" value="Ala_racemase_pyridoxalP-BS"/>
</dbReference>
<dbReference type="RefSeq" id="WP_204776247.1">
    <property type="nucleotide sequence ID" value="NZ_JACJJQ010000011.1"/>
</dbReference>
<keyword evidence="3 4" id="KW-0413">Isomerase</keyword>
<dbReference type="CDD" id="cd00430">
    <property type="entry name" value="PLPDE_III_AR"/>
    <property type="match status" value="1"/>
</dbReference>
<evidence type="ECO:0000313" key="7">
    <source>
        <dbReference type="Proteomes" id="UP000776629"/>
    </source>
</evidence>
<keyword evidence="2 4" id="KW-0663">Pyridoxal phosphate</keyword>
<evidence type="ECO:0000313" key="6">
    <source>
        <dbReference type="EMBL" id="MBM6753825.1"/>
    </source>
</evidence>
<proteinExistence type="inferred from homology"/>
<dbReference type="PROSITE" id="PS00395">
    <property type="entry name" value="ALANINE_RACEMASE"/>
    <property type="match status" value="1"/>
</dbReference>
<protein>
    <recommendedName>
        <fullName evidence="4">Alanine racemase</fullName>
        <ecNumber evidence="4">5.1.1.1</ecNumber>
    </recommendedName>
</protein>
<dbReference type="InterPro" id="IPR001608">
    <property type="entry name" value="Ala_racemase_N"/>
</dbReference>
<organism evidence="6 7">
    <name type="scientific">Limosilactobacillus alvi</name>
    <dbReference type="NCBI Taxonomy" id="990412"/>
    <lineage>
        <taxon>Bacteria</taxon>
        <taxon>Bacillati</taxon>
        <taxon>Bacillota</taxon>
        <taxon>Bacilli</taxon>
        <taxon>Lactobacillales</taxon>
        <taxon>Lactobacillaceae</taxon>
        <taxon>Limosilactobacillus</taxon>
    </lineage>
</organism>
<dbReference type="SUPFAM" id="SSF50621">
    <property type="entry name" value="Alanine racemase C-terminal domain-like"/>
    <property type="match status" value="1"/>
</dbReference>
<keyword evidence="7" id="KW-1185">Reference proteome</keyword>
<dbReference type="InterPro" id="IPR011079">
    <property type="entry name" value="Ala_racemase_C"/>
</dbReference>
<dbReference type="InterPro" id="IPR009006">
    <property type="entry name" value="Ala_racemase/Decarboxylase_C"/>
</dbReference>
<name>A0ABS2ENL3_9LACO</name>
<dbReference type="Pfam" id="PF00842">
    <property type="entry name" value="Ala_racemase_C"/>
    <property type="match status" value="1"/>
</dbReference>
<dbReference type="SMART" id="SM01005">
    <property type="entry name" value="Ala_racemase_C"/>
    <property type="match status" value="1"/>
</dbReference>
<dbReference type="EMBL" id="JACJJQ010000011">
    <property type="protein sequence ID" value="MBM6753825.1"/>
    <property type="molecule type" value="Genomic_DNA"/>
</dbReference>
<dbReference type="Gene3D" id="3.20.20.10">
    <property type="entry name" value="Alanine racemase"/>
    <property type="match status" value="1"/>
</dbReference>
<evidence type="ECO:0000256" key="2">
    <source>
        <dbReference type="ARBA" id="ARBA00022898"/>
    </source>
</evidence>
<comment type="catalytic activity">
    <reaction evidence="4">
        <text>L-alanine = D-alanine</text>
        <dbReference type="Rhea" id="RHEA:20249"/>
        <dbReference type="ChEBI" id="CHEBI:57416"/>
        <dbReference type="ChEBI" id="CHEBI:57972"/>
        <dbReference type="EC" id="5.1.1.1"/>
    </reaction>
</comment>
<feature type="active site" description="Proton acceptor; specific for L-alanine" evidence="4">
    <location>
        <position position="270"/>
    </location>
</feature>
<gene>
    <name evidence="6" type="primary">alr</name>
    <name evidence="6" type="ORF">H5993_03495</name>
</gene>
<dbReference type="InterPro" id="IPR029066">
    <property type="entry name" value="PLP-binding_barrel"/>
</dbReference>
<accession>A0ABS2ENL3</accession>
<evidence type="ECO:0000256" key="1">
    <source>
        <dbReference type="ARBA" id="ARBA00001933"/>
    </source>
</evidence>
<dbReference type="HAMAP" id="MF_01201">
    <property type="entry name" value="Ala_racemase"/>
    <property type="match status" value="1"/>
</dbReference>